<dbReference type="Proteomes" id="UP001209803">
    <property type="component" value="Chromosome"/>
</dbReference>
<proteinExistence type="predicted"/>
<dbReference type="PANTHER" id="PTHR43155:SF2">
    <property type="entry name" value="CYCLIC DI-GMP PHOSPHODIESTERASE PA4108"/>
    <property type="match status" value="1"/>
</dbReference>
<sequence length="291" mass="32041">MRQIYLVAAEFRKPSRLYFEISSTYPAQLVQVDNLDAQVRNSDFVIVDFLGLTTKHIQHLKLLSARTKFSLIGVLDTKNRQHILQARSLECKKVIDRSKPFAALLLELRPLLGDYSHAEISSECSVEMEKAVVAACSSFAQLSTAALIGADLPFAKLKNGAEELASAIKAEGLNAWLSAVELHHSHTFCHTMMVAGHAAHLSMALDLDSDEQFLLTVGALVHDLGKIKIPLSILDKPAKLSSGERNLINKHPIHSRNILRKCNGVPTEIFEMAVSHHEILDGSGYTQAAQC</sequence>
<dbReference type="Gene3D" id="1.10.3210.10">
    <property type="entry name" value="Hypothetical protein af1432"/>
    <property type="match status" value="1"/>
</dbReference>
<dbReference type="PROSITE" id="PS51832">
    <property type="entry name" value="HD_GYP"/>
    <property type="match status" value="1"/>
</dbReference>
<dbReference type="Pfam" id="PF13487">
    <property type="entry name" value="HD_5"/>
    <property type="match status" value="1"/>
</dbReference>
<dbReference type="NCBIfam" id="TIGR00277">
    <property type="entry name" value="HDIG"/>
    <property type="match status" value="1"/>
</dbReference>
<dbReference type="EMBL" id="CP120863">
    <property type="protein sequence ID" value="WFE89866.1"/>
    <property type="molecule type" value="Genomic_DNA"/>
</dbReference>
<dbReference type="PANTHER" id="PTHR43155">
    <property type="entry name" value="CYCLIC DI-GMP PHOSPHODIESTERASE PA4108-RELATED"/>
    <property type="match status" value="1"/>
</dbReference>
<evidence type="ECO:0000259" key="1">
    <source>
        <dbReference type="PROSITE" id="PS51832"/>
    </source>
</evidence>
<protein>
    <submittedName>
        <fullName evidence="2">HD domain-containing protein</fullName>
    </submittedName>
</protein>
<dbReference type="InterPro" id="IPR006675">
    <property type="entry name" value="HDIG_dom"/>
</dbReference>
<dbReference type="SUPFAM" id="SSF109604">
    <property type="entry name" value="HD-domain/PDEase-like"/>
    <property type="match status" value="1"/>
</dbReference>
<evidence type="ECO:0000313" key="2">
    <source>
        <dbReference type="EMBL" id="WFE89866.1"/>
    </source>
</evidence>
<dbReference type="RefSeq" id="WP_265680109.1">
    <property type="nucleotide sequence ID" value="NZ_CP120863.1"/>
</dbReference>
<dbReference type="InterPro" id="IPR003607">
    <property type="entry name" value="HD/PDEase_dom"/>
</dbReference>
<organism evidence="2 3">
    <name type="scientific">Roseibium porphyridii</name>
    <dbReference type="NCBI Taxonomy" id="2866279"/>
    <lineage>
        <taxon>Bacteria</taxon>
        <taxon>Pseudomonadati</taxon>
        <taxon>Pseudomonadota</taxon>
        <taxon>Alphaproteobacteria</taxon>
        <taxon>Hyphomicrobiales</taxon>
        <taxon>Stappiaceae</taxon>
        <taxon>Roseibium</taxon>
    </lineage>
</organism>
<evidence type="ECO:0000313" key="3">
    <source>
        <dbReference type="Proteomes" id="UP001209803"/>
    </source>
</evidence>
<keyword evidence="3" id="KW-1185">Reference proteome</keyword>
<name>A0ABY8F3D1_9HYPH</name>
<dbReference type="CDD" id="cd00077">
    <property type="entry name" value="HDc"/>
    <property type="match status" value="1"/>
</dbReference>
<dbReference type="InterPro" id="IPR037522">
    <property type="entry name" value="HD_GYP_dom"/>
</dbReference>
<gene>
    <name evidence="2" type="ORF">K1718_00475</name>
</gene>
<feature type="domain" description="HD-GYP" evidence="1">
    <location>
        <begin position="165"/>
        <end position="291"/>
    </location>
</feature>
<accession>A0ABY8F3D1</accession>
<reference evidence="2 3" key="1">
    <citation type="submission" date="2023-03" db="EMBL/GenBank/DDBJ databases">
        <title>Roseibium porphyridii sp. nov. and Roseibium rhodosorbium sp. nov. isolated from marine algae, Porphyridium cruentum and Rhodosorus marinus, respectively.</title>
        <authorList>
            <person name="Lee M.W."/>
            <person name="Choi B.J."/>
            <person name="Lee J.K."/>
            <person name="Choi D.G."/>
            <person name="Baek J.H."/>
            <person name="Bayburt H."/>
            <person name="Kim J.M."/>
            <person name="Han D.M."/>
            <person name="Kim K.H."/>
            <person name="Jeon C.O."/>
        </authorList>
    </citation>
    <scope>NUCLEOTIDE SEQUENCE [LARGE SCALE GENOMIC DNA]</scope>
    <source>
        <strain evidence="2 3">KMA01</strain>
    </source>
</reference>